<dbReference type="GO" id="GO:0005829">
    <property type="term" value="C:cytosol"/>
    <property type="evidence" value="ECO:0007669"/>
    <property type="project" value="TreeGrafter"/>
</dbReference>
<comment type="caution">
    <text evidence="3">The sequence shown here is derived from an EMBL/GenBank/DDBJ whole genome shotgun (WGS) entry which is preliminary data.</text>
</comment>
<dbReference type="PROSITE" id="PS50943">
    <property type="entry name" value="HTH_CROC1"/>
    <property type="match status" value="1"/>
</dbReference>
<dbReference type="SMART" id="SM00530">
    <property type="entry name" value="HTH_XRE"/>
    <property type="match status" value="1"/>
</dbReference>
<name>A0A2V1JQ57_EUBRA</name>
<dbReference type="InterPro" id="IPR013096">
    <property type="entry name" value="Cupin_2"/>
</dbReference>
<evidence type="ECO:0000256" key="1">
    <source>
        <dbReference type="ARBA" id="ARBA00023125"/>
    </source>
</evidence>
<dbReference type="SUPFAM" id="SSF51182">
    <property type="entry name" value="RmlC-like cupins"/>
    <property type="match status" value="1"/>
</dbReference>
<dbReference type="InterPro" id="IPR050807">
    <property type="entry name" value="TransReg_Diox_bact_type"/>
</dbReference>
<dbReference type="SUPFAM" id="SSF47413">
    <property type="entry name" value="lambda repressor-like DNA-binding domains"/>
    <property type="match status" value="1"/>
</dbReference>
<dbReference type="AlphaFoldDB" id="A0A2V1JQ57"/>
<dbReference type="RefSeq" id="WP_109216809.1">
    <property type="nucleotide sequence ID" value="NZ_CABMEW010000005.1"/>
</dbReference>
<dbReference type="PANTHER" id="PTHR46797">
    <property type="entry name" value="HTH-TYPE TRANSCRIPTIONAL REGULATOR"/>
    <property type="match status" value="1"/>
</dbReference>
<sequence>MEPNYVNCRIGEKIKDLRNQNGLTQQELADRSELTKGYISQLERGQVAPSVVTLLDLIECLGTTPSEFFKETEEEHVVYSEGAFFEKIDEAGNSIQWIVPNAQQYQMEPLLVVVQPKEKLQEDKPHEGEEFGYVISGRIRLHLGDKTYTVKSGESFYFCANRNHYIENTGSRPAKFVWVSTPPTF</sequence>
<dbReference type="Proteomes" id="UP000245288">
    <property type="component" value="Unassembled WGS sequence"/>
</dbReference>
<feature type="domain" description="HTH cro/C1-type" evidence="2">
    <location>
        <begin position="14"/>
        <end position="68"/>
    </location>
</feature>
<proteinExistence type="predicted"/>
<dbReference type="OrthoDB" id="9814553at2"/>
<accession>A0A2V1JQ57</accession>
<dbReference type="InterPro" id="IPR014710">
    <property type="entry name" value="RmlC-like_jellyroll"/>
</dbReference>
<keyword evidence="1" id="KW-0238">DNA-binding</keyword>
<dbReference type="CDD" id="cd02209">
    <property type="entry name" value="cupin_XRE_C"/>
    <property type="match status" value="1"/>
</dbReference>
<dbReference type="GO" id="GO:0003700">
    <property type="term" value="F:DNA-binding transcription factor activity"/>
    <property type="evidence" value="ECO:0007669"/>
    <property type="project" value="TreeGrafter"/>
</dbReference>
<dbReference type="InterPro" id="IPR010982">
    <property type="entry name" value="Lambda_DNA-bd_dom_sf"/>
</dbReference>
<protein>
    <submittedName>
        <fullName evidence="3">Cro/Cl family transcriptional regulator</fullName>
    </submittedName>
</protein>
<dbReference type="CDD" id="cd00093">
    <property type="entry name" value="HTH_XRE"/>
    <property type="match status" value="1"/>
</dbReference>
<evidence type="ECO:0000313" key="4">
    <source>
        <dbReference type="Proteomes" id="UP000245288"/>
    </source>
</evidence>
<reference evidence="3 4" key="1">
    <citation type="submission" date="2014-09" db="EMBL/GenBank/DDBJ databases">
        <title>Butyrate-producing bacteria isolated from human gut.</title>
        <authorList>
            <person name="Zhang Q."/>
            <person name="Zhao L."/>
        </authorList>
    </citation>
    <scope>NUCLEOTIDE SEQUENCE [LARGE SCALE GENOMIC DNA]</scope>
    <source>
        <strain evidence="3 4">21</strain>
    </source>
</reference>
<dbReference type="Gene3D" id="2.60.120.10">
    <property type="entry name" value="Jelly Rolls"/>
    <property type="match status" value="1"/>
</dbReference>
<dbReference type="EMBL" id="JRFU01000197">
    <property type="protein sequence ID" value="PWE85463.1"/>
    <property type="molecule type" value="Genomic_DNA"/>
</dbReference>
<dbReference type="PANTHER" id="PTHR46797:SF2">
    <property type="entry name" value="TRANSCRIPTIONAL REGULATOR"/>
    <property type="match status" value="1"/>
</dbReference>
<dbReference type="Pfam" id="PF01381">
    <property type="entry name" value="HTH_3"/>
    <property type="match status" value="1"/>
</dbReference>
<evidence type="ECO:0000259" key="2">
    <source>
        <dbReference type="PROSITE" id="PS50943"/>
    </source>
</evidence>
<gene>
    <name evidence="3" type="ORF">LG34_15800</name>
</gene>
<organism evidence="3 4">
    <name type="scientific">Eubacterium ramulus</name>
    <dbReference type="NCBI Taxonomy" id="39490"/>
    <lineage>
        <taxon>Bacteria</taxon>
        <taxon>Bacillati</taxon>
        <taxon>Bacillota</taxon>
        <taxon>Clostridia</taxon>
        <taxon>Eubacteriales</taxon>
        <taxon>Eubacteriaceae</taxon>
        <taxon>Eubacterium</taxon>
    </lineage>
</organism>
<keyword evidence="4" id="KW-1185">Reference proteome</keyword>
<dbReference type="GO" id="GO:0003677">
    <property type="term" value="F:DNA binding"/>
    <property type="evidence" value="ECO:0007669"/>
    <property type="project" value="UniProtKB-KW"/>
</dbReference>
<dbReference type="InterPro" id="IPR011051">
    <property type="entry name" value="RmlC_Cupin_sf"/>
</dbReference>
<dbReference type="Gene3D" id="1.10.260.40">
    <property type="entry name" value="lambda repressor-like DNA-binding domains"/>
    <property type="match status" value="1"/>
</dbReference>
<dbReference type="InterPro" id="IPR001387">
    <property type="entry name" value="Cro/C1-type_HTH"/>
</dbReference>
<dbReference type="Pfam" id="PF07883">
    <property type="entry name" value="Cupin_2"/>
    <property type="match status" value="1"/>
</dbReference>
<evidence type="ECO:0000313" key="3">
    <source>
        <dbReference type="EMBL" id="PWE85463.1"/>
    </source>
</evidence>